<dbReference type="GO" id="GO:0050545">
    <property type="term" value="F:sulfopyruvate decarboxylase activity"/>
    <property type="evidence" value="ECO:0007669"/>
    <property type="project" value="TreeGrafter"/>
</dbReference>
<dbReference type="Gene3D" id="3.90.1560.10">
    <property type="entry name" value="ComB-like"/>
    <property type="match status" value="1"/>
</dbReference>
<protein>
    <recommendedName>
        <fullName evidence="4">Probable 2-phosphosulfolactate phosphatase</fullName>
        <ecNumber evidence="3">3.1.3.71</ecNumber>
    </recommendedName>
</protein>
<dbReference type="Proteomes" id="UP000070352">
    <property type="component" value="Unassembled WGS sequence"/>
</dbReference>
<evidence type="ECO:0000256" key="1">
    <source>
        <dbReference type="ARBA" id="ARBA00001946"/>
    </source>
</evidence>
<dbReference type="EC" id="3.1.3.71" evidence="3"/>
<dbReference type="OrthoDB" id="4913at2"/>
<evidence type="ECO:0000313" key="8">
    <source>
        <dbReference type="EMBL" id="KXG43276.1"/>
    </source>
</evidence>
<comment type="cofactor">
    <cofactor evidence="1">
        <name>Mg(2+)</name>
        <dbReference type="ChEBI" id="CHEBI:18420"/>
    </cofactor>
</comment>
<dbReference type="InterPro" id="IPR036702">
    <property type="entry name" value="ComB-like_sf"/>
</dbReference>
<dbReference type="AlphaFoldDB" id="A0A135L2R6"/>
<sequence length="240" mass="26906">MRIDVVSHVDEIKTEELFNKTVIIIDALRTSSTIITAIANGVQMIVPVETIGQAKNLQSQKQEYLLAGDRFFKKISNFHLGNSPLDFVKQQLNGKSIILTTTNGTRAINKALKGEEVLIGSFLNGDKCIEQALHFKKDLVLLCVGERNEFALEDGLAAGFLIDRLMKHYTITFELNDFAKAMYAVYKFHKNGLFETIKTTETARKLIQLGLGEDIHFCSQINLYPICPCVATHEDITIII</sequence>
<organism evidence="8 9">
    <name type="scientific">Tepidibacillus decaturensis</name>
    <dbReference type="NCBI Taxonomy" id="1413211"/>
    <lineage>
        <taxon>Bacteria</taxon>
        <taxon>Bacillati</taxon>
        <taxon>Bacillota</taxon>
        <taxon>Bacilli</taxon>
        <taxon>Bacillales</taxon>
        <taxon>Bacillaceae</taxon>
        <taxon>Tepidibacillus</taxon>
    </lineage>
</organism>
<comment type="catalytic activity">
    <reaction evidence="7">
        <text>(2R)-O-phospho-3-sulfolactate + H2O = (2R)-3-sulfolactate + phosphate</text>
        <dbReference type="Rhea" id="RHEA:23416"/>
        <dbReference type="ChEBI" id="CHEBI:15377"/>
        <dbReference type="ChEBI" id="CHEBI:15597"/>
        <dbReference type="ChEBI" id="CHEBI:43474"/>
        <dbReference type="ChEBI" id="CHEBI:58738"/>
        <dbReference type="EC" id="3.1.3.71"/>
    </reaction>
</comment>
<dbReference type="GO" id="GO:0050532">
    <property type="term" value="F:2-phosphosulfolactate phosphatase activity"/>
    <property type="evidence" value="ECO:0007669"/>
    <property type="project" value="UniProtKB-EC"/>
</dbReference>
<dbReference type="SUPFAM" id="SSF142823">
    <property type="entry name" value="ComB-like"/>
    <property type="match status" value="1"/>
</dbReference>
<keyword evidence="6" id="KW-0460">Magnesium</keyword>
<evidence type="ECO:0000256" key="3">
    <source>
        <dbReference type="ARBA" id="ARBA00012953"/>
    </source>
</evidence>
<dbReference type="STRING" id="1413211.U473_04050"/>
<evidence type="ECO:0000313" key="9">
    <source>
        <dbReference type="Proteomes" id="UP000070352"/>
    </source>
</evidence>
<keyword evidence="9" id="KW-1185">Reference proteome</keyword>
<accession>A0A135L2R6</accession>
<name>A0A135L2R6_9BACI</name>
<dbReference type="GO" id="GO:0000287">
    <property type="term" value="F:magnesium ion binding"/>
    <property type="evidence" value="ECO:0007669"/>
    <property type="project" value="InterPro"/>
</dbReference>
<keyword evidence="5" id="KW-0378">Hydrolase</keyword>
<evidence type="ECO:0000256" key="2">
    <source>
        <dbReference type="ARBA" id="ARBA00009997"/>
    </source>
</evidence>
<dbReference type="PANTHER" id="PTHR37311">
    <property type="entry name" value="2-PHOSPHOSULFOLACTATE PHOSPHATASE-RELATED"/>
    <property type="match status" value="1"/>
</dbReference>
<dbReference type="InterPro" id="IPR005238">
    <property type="entry name" value="ComB-like"/>
</dbReference>
<dbReference type="EMBL" id="LSKU01000001">
    <property type="protein sequence ID" value="KXG43276.1"/>
    <property type="molecule type" value="Genomic_DNA"/>
</dbReference>
<evidence type="ECO:0000256" key="4">
    <source>
        <dbReference type="ARBA" id="ARBA00021948"/>
    </source>
</evidence>
<dbReference type="Pfam" id="PF04029">
    <property type="entry name" value="2-ph_phosp"/>
    <property type="match status" value="1"/>
</dbReference>
<reference evidence="8 9" key="1">
    <citation type="submission" date="2016-02" db="EMBL/GenBank/DDBJ databases">
        <title>Draft Genome for Tepidibacillus decaturensis nov. sp. Strain Z9, an Anaerobic, Moderately Thermophilic and Heterotrophic Bacterium from Deep Subsurface of the Illinois Basin, USA.</title>
        <authorList>
            <person name="Dong Y."/>
            <person name="Chang J.Y."/>
            <person name="Sanford R."/>
            <person name="Fouke B.W."/>
        </authorList>
    </citation>
    <scope>NUCLEOTIDE SEQUENCE [LARGE SCALE GENOMIC DNA]</scope>
    <source>
        <strain evidence="8 9">Z9</strain>
    </source>
</reference>
<comment type="similarity">
    <text evidence="2">Belongs to the ComB family.</text>
</comment>
<dbReference type="RefSeq" id="WP_068723583.1">
    <property type="nucleotide sequence ID" value="NZ_LSKU01000001.1"/>
</dbReference>
<dbReference type="PANTHER" id="PTHR37311:SF1">
    <property type="entry name" value="2-PHOSPHOSULFOLACTATE PHOSPHATASE-RELATED"/>
    <property type="match status" value="1"/>
</dbReference>
<gene>
    <name evidence="8" type="ORF">U473_04050</name>
</gene>
<evidence type="ECO:0000256" key="7">
    <source>
        <dbReference type="ARBA" id="ARBA00033711"/>
    </source>
</evidence>
<comment type="caution">
    <text evidence="8">The sequence shown here is derived from an EMBL/GenBank/DDBJ whole genome shotgun (WGS) entry which is preliminary data.</text>
</comment>
<evidence type="ECO:0000256" key="5">
    <source>
        <dbReference type="ARBA" id="ARBA00022801"/>
    </source>
</evidence>
<proteinExistence type="inferred from homology"/>
<evidence type="ECO:0000256" key="6">
    <source>
        <dbReference type="ARBA" id="ARBA00022842"/>
    </source>
</evidence>